<evidence type="ECO:0000313" key="11">
    <source>
        <dbReference type="EMBL" id="OAN24876.1"/>
    </source>
</evidence>
<feature type="transmembrane region" description="Helical" evidence="9">
    <location>
        <begin position="227"/>
        <end position="247"/>
    </location>
</feature>
<dbReference type="InterPro" id="IPR013525">
    <property type="entry name" value="ABC2_TM"/>
</dbReference>
<dbReference type="InterPro" id="IPR047817">
    <property type="entry name" value="ABC2_TM_bact-type"/>
</dbReference>
<keyword evidence="3 9" id="KW-0813">Transport</keyword>
<name>A0A178L6U4_9PSED</name>
<evidence type="ECO:0000313" key="12">
    <source>
        <dbReference type="Proteomes" id="UP000078356"/>
    </source>
</evidence>
<reference evidence="11 12" key="1">
    <citation type="submission" date="2016-04" db="EMBL/GenBank/DDBJ databases">
        <title>Draft Genome Sequences of Staphylococcus capitis Strain H36, S. capitis Strain H65, S. cohnii Strain H62, S. hominis Strain H69, Mycobacterium iranicum Strain H39, Plantibacter sp. Strain H53, Pseudomonas oryzihabitans Strain H72, and Microbacterium sp. Strain H83, isolated from residential settings.</title>
        <authorList>
            <person name="Lymperopoulou D."/>
            <person name="Adams R.I."/>
            <person name="Lindow S."/>
            <person name="Coil D.A."/>
            <person name="Jospin G."/>
            <person name="Eisen J.A."/>
        </authorList>
    </citation>
    <scope>NUCLEOTIDE SEQUENCE [LARGE SCALE GENOMIC DNA]</scope>
    <source>
        <strain evidence="11 12">H72</strain>
    </source>
</reference>
<dbReference type="Proteomes" id="UP000078356">
    <property type="component" value="Unassembled WGS sequence"/>
</dbReference>
<comment type="similarity">
    <text evidence="2 9">Belongs to the ABC-2 integral membrane protein family.</text>
</comment>
<protein>
    <recommendedName>
        <fullName evidence="9">Transport permease protein</fullName>
    </recommendedName>
</protein>
<dbReference type="PANTHER" id="PTHR30413">
    <property type="entry name" value="INNER MEMBRANE TRANSPORT PERMEASE"/>
    <property type="match status" value="1"/>
</dbReference>
<evidence type="ECO:0000256" key="1">
    <source>
        <dbReference type="ARBA" id="ARBA00004651"/>
    </source>
</evidence>
<evidence type="ECO:0000256" key="6">
    <source>
        <dbReference type="ARBA" id="ARBA00022989"/>
    </source>
</evidence>
<proteinExistence type="inferred from homology"/>
<accession>A0A178L6U4</accession>
<keyword evidence="5 9" id="KW-0812">Transmembrane</keyword>
<evidence type="ECO:0000256" key="4">
    <source>
        <dbReference type="ARBA" id="ARBA00022475"/>
    </source>
</evidence>
<dbReference type="PROSITE" id="PS51012">
    <property type="entry name" value="ABC_TM2"/>
    <property type="match status" value="1"/>
</dbReference>
<keyword evidence="8 9" id="KW-0472">Membrane</keyword>
<keyword evidence="7" id="KW-0625">Polysaccharide transport</keyword>
<evidence type="ECO:0000256" key="2">
    <source>
        <dbReference type="ARBA" id="ARBA00007783"/>
    </source>
</evidence>
<gene>
    <name evidence="11" type="ORF">A4V15_07420</name>
</gene>
<dbReference type="EMBL" id="LWCR01000056">
    <property type="protein sequence ID" value="OAN24876.1"/>
    <property type="molecule type" value="Genomic_DNA"/>
</dbReference>
<comment type="subcellular location">
    <subcellularLocation>
        <location evidence="9">Cell inner membrane</location>
        <topology evidence="9">Multi-pass membrane protein</topology>
    </subcellularLocation>
    <subcellularLocation>
        <location evidence="1">Cell membrane</location>
        <topology evidence="1">Multi-pass membrane protein</topology>
    </subcellularLocation>
</comment>
<evidence type="ECO:0000256" key="7">
    <source>
        <dbReference type="ARBA" id="ARBA00023047"/>
    </source>
</evidence>
<comment type="caution">
    <text evidence="11">The sequence shown here is derived from an EMBL/GenBank/DDBJ whole genome shotgun (WGS) entry which is preliminary data.</text>
</comment>
<feature type="transmembrane region" description="Helical" evidence="9">
    <location>
        <begin position="140"/>
        <end position="167"/>
    </location>
</feature>
<dbReference type="GO" id="GO:0015920">
    <property type="term" value="P:lipopolysaccharide transport"/>
    <property type="evidence" value="ECO:0007669"/>
    <property type="project" value="TreeGrafter"/>
</dbReference>
<evidence type="ECO:0000256" key="5">
    <source>
        <dbReference type="ARBA" id="ARBA00022692"/>
    </source>
</evidence>
<evidence type="ECO:0000256" key="3">
    <source>
        <dbReference type="ARBA" id="ARBA00022448"/>
    </source>
</evidence>
<feature type="domain" description="ABC transmembrane type-2" evidence="10">
    <location>
        <begin position="23"/>
        <end position="251"/>
    </location>
</feature>
<feature type="transmembrane region" description="Helical" evidence="9">
    <location>
        <begin position="21"/>
        <end position="44"/>
    </location>
</feature>
<dbReference type="GO" id="GO:0015774">
    <property type="term" value="P:polysaccharide transport"/>
    <property type="evidence" value="ECO:0007669"/>
    <property type="project" value="UniProtKB-KW"/>
</dbReference>
<dbReference type="OrthoDB" id="9786910at2"/>
<feature type="transmembrane region" description="Helical" evidence="9">
    <location>
        <begin position="64"/>
        <end position="85"/>
    </location>
</feature>
<dbReference type="RefSeq" id="WP_064309134.1">
    <property type="nucleotide sequence ID" value="NZ_LWCR01000056.1"/>
</dbReference>
<feature type="transmembrane region" description="Helical" evidence="9">
    <location>
        <begin position="106"/>
        <end position="134"/>
    </location>
</feature>
<dbReference type="GO" id="GO:0005886">
    <property type="term" value="C:plasma membrane"/>
    <property type="evidence" value="ECO:0007669"/>
    <property type="project" value="UniProtKB-SubCell"/>
</dbReference>
<sequence>MNYSLILNFTRQDLIDRHSASVLGAAWTFILPLVNILIFTLVFSNIMGMRLDAMGMQSLGQYSYSVYLVTGLLAWNCFSNTLTRITQVFHEKAHLLGKVRLSLWSLPLYILLSETVLYAISMGFFVAFLAIIGFQFPSTVLWWPVIFLCQQLLAYALGLIFAILSVFLRDIGQIVGVVMQLWFWLTPVVYVITIMPERWHAWFAANPFYYVVEAYRAVLIQASRPDLAALGTLLLVSTLLLVLGILLGRKLERDIRDFI</sequence>
<evidence type="ECO:0000256" key="8">
    <source>
        <dbReference type="ARBA" id="ARBA00023136"/>
    </source>
</evidence>
<keyword evidence="6 9" id="KW-1133">Transmembrane helix</keyword>
<organism evidence="11 12">
    <name type="scientific">Pseudomonas oryzihabitans</name>
    <dbReference type="NCBI Taxonomy" id="47885"/>
    <lineage>
        <taxon>Bacteria</taxon>
        <taxon>Pseudomonadati</taxon>
        <taxon>Pseudomonadota</taxon>
        <taxon>Gammaproteobacteria</taxon>
        <taxon>Pseudomonadales</taxon>
        <taxon>Pseudomonadaceae</taxon>
        <taxon>Pseudomonas</taxon>
    </lineage>
</organism>
<dbReference type="PANTHER" id="PTHR30413:SF10">
    <property type="entry name" value="CAPSULE POLYSACCHARIDE EXPORT INNER-MEMBRANE PROTEIN CTRC"/>
    <property type="match status" value="1"/>
</dbReference>
<feature type="transmembrane region" description="Helical" evidence="9">
    <location>
        <begin position="174"/>
        <end position="195"/>
    </location>
</feature>
<dbReference type="GO" id="GO:0140359">
    <property type="term" value="F:ABC-type transporter activity"/>
    <property type="evidence" value="ECO:0007669"/>
    <property type="project" value="InterPro"/>
</dbReference>
<keyword evidence="7" id="KW-0762">Sugar transport</keyword>
<keyword evidence="4 9" id="KW-1003">Cell membrane</keyword>
<evidence type="ECO:0000256" key="9">
    <source>
        <dbReference type="RuleBase" id="RU361157"/>
    </source>
</evidence>
<evidence type="ECO:0000259" key="10">
    <source>
        <dbReference type="PROSITE" id="PS51012"/>
    </source>
</evidence>
<dbReference type="Pfam" id="PF01061">
    <property type="entry name" value="ABC2_membrane"/>
    <property type="match status" value="1"/>
</dbReference>
<dbReference type="AlphaFoldDB" id="A0A178L6U4"/>